<dbReference type="EMBL" id="CP093547">
    <property type="protein sequence ID" value="UNP29133.1"/>
    <property type="molecule type" value="Genomic_DNA"/>
</dbReference>
<feature type="compositionally biased region" description="Basic residues" evidence="1">
    <location>
        <begin position="1"/>
        <end position="11"/>
    </location>
</feature>
<name>A0ABY3X960_9GAMM</name>
<protein>
    <submittedName>
        <fullName evidence="2">Uncharacterized protein</fullName>
    </submittedName>
</protein>
<gene>
    <name evidence="2" type="ORF">MOV92_22120</name>
</gene>
<feature type="region of interest" description="Disordered" evidence="1">
    <location>
        <begin position="1"/>
        <end position="23"/>
    </location>
</feature>
<accession>A0ABY3X960</accession>
<evidence type="ECO:0000313" key="3">
    <source>
        <dbReference type="Proteomes" id="UP000829194"/>
    </source>
</evidence>
<keyword evidence="3" id="KW-1185">Reference proteome</keyword>
<organism evidence="2 3">
    <name type="scientific">Lysobacter gummosus</name>
    <dbReference type="NCBI Taxonomy" id="262324"/>
    <lineage>
        <taxon>Bacteria</taxon>
        <taxon>Pseudomonadati</taxon>
        <taxon>Pseudomonadota</taxon>
        <taxon>Gammaproteobacteria</taxon>
        <taxon>Lysobacterales</taxon>
        <taxon>Lysobacteraceae</taxon>
        <taxon>Lysobacter</taxon>
    </lineage>
</organism>
<reference evidence="2 3" key="1">
    <citation type="submission" date="2022-03" db="EMBL/GenBank/DDBJ databases">
        <title>Complete genome sequence of Lysobacter capsici VKM B-2533 and Lysobacter gummosus 10.1.1, promising sources of lytic agents.</title>
        <authorList>
            <person name="Tarlachkov S.V."/>
            <person name="Kudryakova I.V."/>
            <person name="Afoshin A.S."/>
            <person name="Leontyevskaya E.A."/>
            <person name="Leontyevskaya N.V."/>
        </authorList>
    </citation>
    <scope>NUCLEOTIDE SEQUENCE [LARGE SCALE GENOMIC DNA]</scope>
    <source>
        <strain evidence="2 3">10.1.1</strain>
    </source>
</reference>
<sequence>MLQGTTKRHRIPQTPSPIAQPLAADAPASAIPSIGTAVAKEIDSWQLKNCPKKCVLRTWHYGAIMRGRSRLMLDEPLAFNYDAALRFKGQNRGQSSLSLFSL</sequence>
<evidence type="ECO:0000313" key="2">
    <source>
        <dbReference type="EMBL" id="UNP29133.1"/>
    </source>
</evidence>
<dbReference type="RefSeq" id="WP_222837539.1">
    <property type="nucleotide sequence ID" value="NZ_CP011131.1"/>
</dbReference>
<proteinExistence type="predicted"/>
<dbReference type="Proteomes" id="UP000829194">
    <property type="component" value="Chromosome"/>
</dbReference>
<evidence type="ECO:0000256" key="1">
    <source>
        <dbReference type="SAM" id="MobiDB-lite"/>
    </source>
</evidence>